<dbReference type="InterPro" id="IPR019401">
    <property type="entry name" value="Znf_CHCC"/>
</dbReference>
<accession>A0A4D7QN78</accession>
<dbReference type="OrthoDB" id="9807344at2"/>
<dbReference type="EMBL" id="CP039865">
    <property type="protein sequence ID" value="QCK87961.1"/>
    <property type="molecule type" value="Genomic_DNA"/>
</dbReference>
<keyword evidence="3" id="KW-1185">Reference proteome</keyword>
<keyword evidence="2" id="KW-0862">Zinc</keyword>
<keyword evidence="2" id="KW-0863">Zinc-finger</keyword>
<proteinExistence type="predicted"/>
<dbReference type="KEGG" id="paqt:E8L99_20490"/>
<dbReference type="Gene3D" id="2.60.260.40">
    <property type="entry name" value="q5lls5 like domains"/>
    <property type="match status" value="1"/>
</dbReference>
<evidence type="ECO:0000313" key="2">
    <source>
        <dbReference type="EMBL" id="QCK87961.1"/>
    </source>
</evidence>
<gene>
    <name evidence="2" type="ORF">E8L99_20490</name>
</gene>
<dbReference type="RefSeq" id="WP_137101289.1">
    <property type="nucleotide sequence ID" value="NZ_CP039865.1"/>
</dbReference>
<protein>
    <submittedName>
        <fullName evidence="2">Zinc-finger domain-containing protein</fullName>
    </submittedName>
</protein>
<evidence type="ECO:0000259" key="1">
    <source>
        <dbReference type="Pfam" id="PF10276"/>
    </source>
</evidence>
<keyword evidence="2" id="KW-0479">Metal-binding</keyword>
<organism evidence="2 3">
    <name type="scientific">Phreatobacter aquaticus</name>
    <dbReference type="NCBI Taxonomy" id="2570229"/>
    <lineage>
        <taxon>Bacteria</taxon>
        <taxon>Pseudomonadati</taxon>
        <taxon>Pseudomonadota</taxon>
        <taxon>Alphaproteobacteria</taxon>
        <taxon>Hyphomicrobiales</taxon>
        <taxon>Phreatobacteraceae</taxon>
        <taxon>Phreatobacter</taxon>
    </lineage>
</organism>
<dbReference type="Proteomes" id="UP000298588">
    <property type="component" value="Chromosome"/>
</dbReference>
<name>A0A4D7QN78_9HYPH</name>
<evidence type="ECO:0000313" key="3">
    <source>
        <dbReference type="Proteomes" id="UP000298588"/>
    </source>
</evidence>
<dbReference type="AlphaFoldDB" id="A0A4D7QN78"/>
<dbReference type="Pfam" id="PF10276">
    <property type="entry name" value="zf-CHCC"/>
    <property type="match status" value="1"/>
</dbReference>
<feature type="domain" description="Zinc finger CHCC-type" evidence="1">
    <location>
        <begin position="24"/>
        <end position="58"/>
    </location>
</feature>
<reference evidence="2 3" key="1">
    <citation type="submission" date="2019-04" db="EMBL/GenBank/DDBJ databases">
        <title>Phreatobacter aquaticus sp. nov.</title>
        <authorList>
            <person name="Choi A."/>
            <person name="Baek K."/>
        </authorList>
    </citation>
    <scope>NUCLEOTIDE SEQUENCE [LARGE SCALE GENOMIC DNA]</scope>
    <source>
        <strain evidence="2 3">NMCR1094</strain>
    </source>
</reference>
<sequence>MAHHAIPHFANDQGVAVVHVGVKEFNCMGARAPFDHPHIYLDMGSDTEIVCPYCSTLYKFDAKLHDDQSDPPGALVEMPATV</sequence>
<dbReference type="GO" id="GO:0008270">
    <property type="term" value="F:zinc ion binding"/>
    <property type="evidence" value="ECO:0007669"/>
    <property type="project" value="UniProtKB-KW"/>
</dbReference>